<dbReference type="InterPro" id="IPR008271">
    <property type="entry name" value="Ser/Thr_kinase_AS"/>
</dbReference>
<dbReference type="GO" id="GO:0005634">
    <property type="term" value="C:nucleus"/>
    <property type="evidence" value="ECO:0007669"/>
    <property type="project" value="TreeGrafter"/>
</dbReference>
<evidence type="ECO:0000256" key="1">
    <source>
        <dbReference type="ARBA" id="ARBA00022679"/>
    </source>
</evidence>
<dbReference type="PROSITE" id="PS00108">
    <property type="entry name" value="PROTEIN_KINASE_ST"/>
    <property type="match status" value="1"/>
</dbReference>
<feature type="region of interest" description="Disordered" evidence="7">
    <location>
        <begin position="1"/>
        <end position="38"/>
    </location>
</feature>
<accession>A0A165H9D2</accession>
<dbReference type="GO" id="GO:0004672">
    <property type="term" value="F:protein kinase activity"/>
    <property type="evidence" value="ECO:0007669"/>
    <property type="project" value="InterPro"/>
</dbReference>
<dbReference type="PANTHER" id="PTHR11042">
    <property type="entry name" value="EUKARYOTIC TRANSLATION INITIATION FACTOR 2-ALPHA KINASE EIF2-ALPHA KINASE -RELATED"/>
    <property type="match status" value="1"/>
</dbReference>
<dbReference type="InterPro" id="IPR017441">
    <property type="entry name" value="Protein_kinase_ATP_BS"/>
</dbReference>
<dbReference type="GO" id="GO:0005524">
    <property type="term" value="F:ATP binding"/>
    <property type="evidence" value="ECO:0007669"/>
    <property type="project" value="UniProtKB-UniRule"/>
</dbReference>
<feature type="domain" description="Protein kinase" evidence="8">
    <location>
        <begin position="254"/>
        <end position="738"/>
    </location>
</feature>
<dbReference type="InterPro" id="IPR050339">
    <property type="entry name" value="CC_SR_Kinase"/>
</dbReference>
<evidence type="ECO:0000256" key="5">
    <source>
        <dbReference type="ARBA" id="ARBA00037982"/>
    </source>
</evidence>
<gene>
    <name evidence="9" type="ORF">L228DRAFT_267186</name>
</gene>
<keyword evidence="4 6" id="KW-0067">ATP-binding</keyword>
<protein>
    <submittedName>
        <fullName evidence="9">Kinase-like protein</fullName>
    </submittedName>
</protein>
<evidence type="ECO:0000256" key="4">
    <source>
        <dbReference type="ARBA" id="ARBA00022840"/>
    </source>
</evidence>
<dbReference type="InParanoid" id="A0A165H9D2"/>
<dbReference type="PROSITE" id="PS50011">
    <property type="entry name" value="PROTEIN_KINASE_DOM"/>
    <property type="match status" value="1"/>
</dbReference>
<evidence type="ECO:0000256" key="6">
    <source>
        <dbReference type="PROSITE-ProRule" id="PRU10141"/>
    </source>
</evidence>
<dbReference type="InterPro" id="IPR000719">
    <property type="entry name" value="Prot_kinase_dom"/>
</dbReference>
<evidence type="ECO:0000256" key="3">
    <source>
        <dbReference type="ARBA" id="ARBA00022777"/>
    </source>
</evidence>
<comment type="similarity">
    <text evidence="5">Belongs to the protein kinase superfamily. Ser/Thr protein kinase family. GCN2 subfamily.</text>
</comment>
<organism evidence="9 10">
    <name type="scientific">Xylona heveae (strain CBS 132557 / TC161)</name>
    <dbReference type="NCBI Taxonomy" id="1328760"/>
    <lineage>
        <taxon>Eukaryota</taxon>
        <taxon>Fungi</taxon>
        <taxon>Dikarya</taxon>
        <taxon>Ascomycota</taxon>
        <taxon>Pezizomycotina</taxon>
        <taxon>Xylonomycetes</taxon>
        <taxon>Xylonales</taxon>
        <taxon>Xylonaceae</taxon>
        <taxon>Xylona</taxon>
    </lineage>
</organism>
<evidence type="ECO:0000256" key="7">
    <source>
        <dbReference type="SAM" id="MobiDB-lite"/>
    </source>
</evidence>
<proteinExistence type="inferred from homology"/>
<dbReference type="GO" id="GO:0005737">
    <property type="term" value="C:cytoplasm"/>
    <property type="evidence" value="ECO:0007669"/>
    <property type="project" value="TreeGrafter"/>
</dbReference>
<evidence type="ECO:0000259" key="8">
    <source>
        <dbReference type="PROSITE" id="PS50011"/>
    </source>
</evidence>
<keyword evidence="10" id="KW-1185">Reference proteome</keyword>
<dbReference type="STRING" id="1328760.A0A165H9D2"/>
<dbReference type="PROSITE" id="PS00107">
    <property type="entry name" value="PROTEIN_KINASE_ATP"/>
    <property type="match status" value="1"/>
</dbReference>
<name>A0A165H9D2_XYLHT</name>
<sequence>MASFPPSASEVTFSDPESSSDSEREDRHSGSFESFSGRLREQFLDLDAGHEDSFNNPTDEQPRTMPELDAHGHSQFLLSSLLEQNCMFRALHLLSRDDTSQRKYSINDPSVQAMGKDIYVRLSERLSEHGVIGQGFESDGVSGLRQNYLQGLDVMSLNILQEKETVAKNGEEQTRGADHETISNALQPFRSEVALRNLIKTGTDGLTSYTSAKSLNKLQQSASQVFLGRAEPDSPLTLKSPDDLFPTSRYAQDFTEMRMVGKGGYGKVFQVVNHLDGQQYAVKKITLSPKRLKRLENGGVNELEALLREIRTLARLEHSNVVRYFSGWIERNPLPHVAAPARERSLSQKLLSDCPADEEEFSFGLNFEDDEKSTENTEDDCGVIFGYSSRSASGLDIPKRTRGRRASRATVSSVNTKKSYVESAGDDEEDEIEAIPRKFGPLMAAPTSTMQDTTDDMYSDDFGSQSRPHNHSFDSIGPTLTLHIQMSLHPVSLSNYLSSDDPCPIQEFDFNCRHCYHLQPSLHLNLAILSGVQYLHSQGVIHRDLKPGNIFLSIFKGSPHPAGSVEVTACSNCKTCTEDPIFVVPRIGDFGLVADLNRPADVTRAPQQDQPIGRIIGSVSESIPESIKSPSHMPSPGHIRAVGTEFYRPPTPPRSLDEKLDVFSLGVVTFETVWKFTTRMERHECLAKLNKGILPANFSYNIGEKTGRLENCIRGMLRDDPAQRYSCKEVKRCFEALLSELEQR</sequence>
<feature type="compositionally biased region" description="Basic and acidic residues" evidence="7">
    <location>
        <begin position="21"/>
        <end position="30"/>
    </location>
</feature>
<dbReference type="SUPFAM" id="SSF56112">
    <property type="entry name" value="Protein kinase-like (PK-like)"/>
    <property type="match status" value="1"/>
</dbReference>
<keyword evidence="3 9" id="KW-0418">Kinase</keyword>
<keyword evidence="2 6" id="KW-0547">Nucleotide-binding</keyword>
<dbReference type="Gene3D" id="1.10.510.10">
    <property type="entry name" value="Transferase(Phosphotransferase) domain 1"/>
    <property type="match status" value="1"/>
</dbReference>
<keyword evidence="1" id="KW-0808">Transferase</keyword>
<dbReference type="AlphaFoldDB" id="A0A165H9D2"/>
<dbReference type="Pfam" id="PF00069">
    <property type="entry name" value="Pkinase"/>
    <property type="match status" value="2"/>
</dbReference>
<dbReference type="RefSeq" id="XP_018188725.1">
    <property type="nucleotide sequence ID" value="XM_018334963.1"/>
</dbReference>
<dbReference type="Gene3D" id="3.30.200.20">
    <property type="entry name" value="Phosphorylase Kinase, domain 1"/>
    <property type="match status" value="1"/>
</dbReference>
<dbReference type="Proteomes" id="UP000076632">
    <property type="component" value="Unassembled WGS sequence"/>
</dbReference>
<evidence type="ECO:0000313" key="9">
    <source>
        <dbReference type="EMBL" id="KZF23170.1"/>
    </source>
</evidence>
<evidence type="ECO:0000313" key="10">
    <source>
        <dbReference type="Proteomes" id="UP000076632"/>
    </source>
</evidence>
<evidence type="ECO:0000256" key="2">
    <source>
        <dbReference type="ARBA" id="ARBA00022741"/>
    </source>
</evidence>
<dbReference type="EMBL" id="KV407457">
    <property type="protein sequence ID" value="KZF23170.1"/>
    <property type="molecule type" value="Genomic_DNA"/>
</dbReference>
<dbReference type="InterPro" id="IPR011009">
    <property type="entry name" value="Kinase-like_dom_sf"/>
</dbReference>
<dbReference type="OMA" id="YGAWVEQ"/>
<dbReference type="OrthoDB" id="1405469at2759"/>
<feature type="binding site" evidence="6">
    <location>
        <position position="284"/>
    </location>
    <ligand>
        <name>ATP</name>
        <dbReference type="ChEBI" id="CHEBI:30616"/>
    </ligand>
</feature>
<dbReference type="GeneID" id="28900100"/>
<dbReference type="SMART" id="SM00220">
    <property type="entry name" value="S_TKc"/>
    <property type="match status" value="1"/>
</dbReference>
<reference evidence="9 10" key="1">
    <citation type="journal article" date="2016" name="Fungal Biol.">
        <title>The genome of Xylona heveae provides a window into fungal endophytism.</title>
        <authorList>
            <person name="Gazis R."/>
            <person name="Kuo A."/>
            <person name="Riley R."/>
            <person name="LaButti K."/>
            <person name="Lipzen A."/>
            <person name="Lin J."/>
            <person name="Amirebrahimi M."/>
            <person name="Hesse C.N."/>
            <person name="Spatafora J.W."/>
            <person name="Henrissat B."/>
            <person name="Hainaut M."/>
            <person name="Grigoriev I.V."/>
            <person name="Hibbett D.S."/>
        </authorList>
    </citation>
    <scope>NUCLEOTIDE SEQUENCE [LARGE SCALE GENOMIC DNA]</scope>
    <source>
        <strain evidence="9 10">TC161</strain>
    </source>
</reference>